<evidence type="ECO:0000256" key="3">
    <source>
        <dbReference type="ARBA" id="ARBA00022833"/>
    </source>
</evidence>
<evidence type="ECO:0000259" key="5">
    <source>
        <dbReference type="PROSITE" id="PS50865"/>
    </source>
</evidence>
<organism evidence="6 7">
    <name type="scientific">Echria macrotheca</name>
    <dbReference type="NCBI Taxonomy" id="438768"/>
    <lineage>
        <taxon>Eukaryota</taxon>
        <taxon>Fungi</taxon>
        <taxon>Dikarya</taxon>
        <taxon>Ascomycota</taxon>
        <taxon>Pezizomycotina</taxon>
        <taxon>Sordariomycetes</taxon>
        <taxon>Sordariomycetidae</taxon>
        <taxon>Sordariales</taxon>
        <taxon>Schizotheciaceae</taxon>
        <taxon>Echria</taxon>
    </lineage>
</organism>
<feature type="domain" description="MYND-type" evidence="5">
    <location>
        <begin position="1165"/>
        <end position="1207"/>
    </location>
</feature>
<dbReference type="InterPro" id="IPR002893">
    <property type="entry name" value="Znf_MYND"/>
</dbReference>
<comment type="caution">
    <text evidence="6">The sequence shown here is derived from an EMBL/GenBank/DDBJ whole genome shotgun (WGS) entry which is preliminary data.</text>
</comment>
<dbReference type="Pfam" id="PF01753">
    <property type="entry name" value="zf-MYND"/>
    <property type="match status" value="1"/>
</dbReference>
<evidence type="ECO:0000256" key="2">
    <source>
        <dbReference type="ARBA" id="ARBA00022771"/>
    </source>
</evidence>
<dbReference type="PANTHER" id="PTHR10237:SF15">
    <property type="entry name" value="LD37257P"/>
    <property type="match status" value="1"/>
</dbReference>
<dbReference type="InterPro" id="IPR024119">
    <property type="entry name" value="TF_DEAF-1"/>
</dbReference>
<keyword evidence="3" id="KW-0862">Zinc</keyword>
<dbReference type="AlphaFoldDB" id="A0AAJ0B7H3"/>
<keyword evidence="2 4" id="KW-0863">Zinc-finger</keyword>
<evidence type="ECO:0000313" key="7">
    <source>
        <dbReference type="Proteomes" id="UP001239445"/>
    </source>
</evidence>
<sequence>MFARSPLCPVRPFYPMGNTPAVSLTATVPHGQDADVLLLGCCDVRHILYTCFTDRGLPPRKLDITTCNTDQNIIARNILVLTLILDGAEAASPEQIWSIYYHLYLDDSEMQLLRSQTEKLLGLSETLDAWHTATYGSALRFCDEGTFRLVRSVWESYAASVEAKNTAEYRSRFESARKSSQKLKKMILGEKWLVPEFARALGLYFLLQRSEHEGIEATRRFWETGMSTIKPPGTNLSPNPLFAVAISEIRPLAYPSDPLLSFHLAIAYAKLTELSPLRLDNPEEPTLAAAQLLFREWTGAFRDAVARLVVRFVVSDCFSLCHTLKHNAETGEVLAYWYRHESGFDVLELASTEYGEGGKAPRLFDVIDTLTIYDDSSALNSLVSAGPLLKDKPWATIHTELVMMTSGNGREASGNGREAFESLLYGHTRTISMLCGLAPVEYWTNATAISKFDEILLGLLEDANPDELYVQSRLAWKRDKYLAREGPAMRKVTMKPADLAMLAHRVYLDMFRYESPAIGDPPRQAPLHQGTFAAFVNAICTVTLTNPTEVGRLLVEKMKNEEILGSNYSHSLILELTALGIYSDPALEGKLYVSNYLSWFWTWRHIPDRFAVTIVIPTAQWQKAYRIARDLYTGLPLEGAIHCEKEDGGGYRDAFPDVQVSFGTVTTKGSRYDEDFSIFVEEDPDGWAGDSPMIATFWALTGLLQLNIPDATVMLRLKPLPEIVNFFSKSLGGLYLCRAELHDDTQVLISQHAPGHTGYRVVGSGALPILSCLENLSISTPSPVAGFTVEIDPQAGDISAVTGHIDITTDEGKKLLTDKVPIELQQSSPFTIDIVFGKRSLVVPMTFPIPVSKESSKTRVARKSCYIEVIAPVATHHNSTCLEDFIFPTVLSPHGAVSALNIPHTNLGTLPILAIDGKENKRFMQILPTLMFSARERPLRQLVDQTTALSTSARQNFKESLYTMMAVSSGLQGGQTGLFGLSDLRDRIHMRLFVSALCLDGAAASIVLDAAVLPITMDMADKPEMAEFLLLLRAFEGGELRVDDAELRLWKRVLPAFAERCRTWEHTTTCEYLSAGRVPVSEDVGGQILCSCGQGRFPDQYLSLPGWDTLSQFATRVAISPVFASPFIEDVIPSDWRQPLAEKRQALAAGGSSKFNLDFLFAEGCRACGQPHGENGGALKKCKRCLAVMYCSAECQKKDWKMHKMECKEADVYASK</sequence>
<evidence type="ECO:0000256" key="4">
    <source>
        <dbReference type="PROSITE-ProRule" id="PRU00134"/>
    </source>
</evidence>
<dbReference type="InterPro" id="IPR027974">
    <property type="entry name" value="DUF4470"/>
</dbReference>
<protein>
    <submittedName>
        <fullName evidence="6">MYND finger</fullName>
    </submittedName>
</protein>
<reference evidence="6" key="1">
    <citation type="submission" date="2023-06" db="EMBL/GenBank/DDBJ databases">
        <title>Genome-scale phylogeny and comparative genomics of the fungal order Sordariales.</title>
        <authorList>
            <consortium name="Lawrence Berkeley National Laboratory"/>
            <person name="Hensen N."/>
            <person name="Bonometti L."/>
            <person name="Westerberg I."/>
            <person name="Brannstrom I.O."/>
            <person name="Guillou S."/>
            <person name="Cros-Aarteil S."/>
            <person name="Calhoun S."/>
            <person name="Haridas S."/>
            <person name="Kuo A."/>
            <person name="Mondo S."/>
            <person name="Pangilinan J."/>
            <person name="Riley R."/>
            <person name="Labutti K."/>
            <person name="Andreopoulos B."/>
            <person name="Lipzen A."/>
            <person name="Chen C."/>
            <person name="Yanf M."/>
            <person name="Daum C."/>
            <person name="Ng V."/>
            <person name="Clum A."/>
            <person name="Steindorff A."/>
            <person name="Ohm R."/>
            <person name="Martin F."/>
            <person name="Silar P."/>
            <person name="Natvig D."/>
            <person name="Lalanne C."/>
            <person name="Gautier V."/>
            <person name="Ament-Velasquez S.L."/>
            <person name="Kruys A."/>
            <person name="Hutchinson M.I."/>
            <person name="Powell A.J."/>
            <person name="Barry K."/>
            <person name="Miller A.N."/>
            <person name="Grigoriev I.V."/>
            <person name="Debuchy R."/>
            <person name="Gladieux P."/>
            <person name="Thoren M.H."/>
            <person name="Johannesson H."/>
        </authorList>
    </citation>
    <scope>NUCLEOTIDE SEQUENCE</scope>
    <source>
        <strain evidence="6">PSN4</strain>
    </source>
</reference>
<name>A0AAJ0B7H3_9PEZI</name>
<gene>
    <name evidence="6" type="ORF">QBC47DRAFT_453739</name>
</gene>
<dbReference type="GO" id="GO:0008270">
    <property type="term" value="F:zinc ion binding"/>
    <property type="evidence" value="ECO:0007669"/>
    <property type="project" value="UniProtKB-KW"/>
</dbReference>
<dbReference type="Pfam" id="PF14737">
    <property type="entry name" value="DUF4470"/>
    <property type="match status" value="1"/>
</dbReference>
<dbReference type="GO" id="GO:0000981">
    <property type="term" value="F:DNA-binding transcription factor activity, RNA polymerase II-specific"/>
    <property type="evidence" value="ECO:0007669"/>
    <property type="project" value="TreeGrafter"/>
</dbReference>
<dbReference type="PROSITE" id="PS01360">
    <property type="entry name" value="ZF_MYND_1"/>
    <property type="match status" value="1"/>
</dbReference>
<proteinExistence type="predicted"/>
<dbReference type="GO" id="GO:0005634">
    <property type="term" value="C:nucleus"/>
    <property type="evidence" value="ECO:0007669"/>
    <property type="project" value="TreeGrafter"/>
</dbReference>
<accession>A0AAJ0B7H3</accession>
<dbReference type="PROSITE" id="PS50865">
    <property type="entry name" value="ZF_MYND_2"/>
    <property type="match status" value="1"/>
</dbReference>
<dbReference type="PANTHER" id="PTHR10237">
    <property type="entry name" value="DEFORMED EPIDERMAL AUTOREGULATORY FACTOR 1 HOMOLOG SUPPRESSIN"/>
    <property type="match status" value="1"/>
</dbReference>
<keyword evidence="7" id="KW-1185">Reference proteome</keyword>
<keyword evidence="1" id="KW-0479">Metal-binding</keyword>
<evidence type="ECO:0000313" key="6">
    <source>
        <dbReference type="EMBL" id="KAK1753113.1"/>
    </source>
</evidence>
<dbReference type="SUPFAM" id="SSF144232">
    <property type="entry name" value="HIT/MYND zinc finger-like"/>
    <property type="match status" value="1"/>
</dbReference>
<dbReference type="Proteomes" id="UP001239445">
    <property type="component" value="Unassembled WGS sequence"/>
</dbReference>
<dbReference type="Gene3D" id="6.10.140.2220">
    <property type="match status" value="1"/>
</dbReference>
<dbReference type="EMBL" id="MU839838">
    <property type="protein sequence ID" value="KAK1753113.1"/>
    <property type="molecule type" value="Genomic_DNA"/>
</dbReference>
<evidence type="ECO:0000256" key="1">
    <source>
        <dbReference type="ARBA" id="ARBA00022723"/>
    </source>
</evidence>